<proteinExistence type="predicted"/>
<dbReference type="AlphaFoldDB" id="A0AAE0K5J8"/>
<sequence>MLGRESTRQSVWLFDSCALWGHHEADLRFTRQNGWDLENAGETYRKTMGVSEPQEDFGAQIEVYATLGFALRLAMHPDELRRRLM</sequence>
<reference evidence="1" key="2">
    <citation type="submission" date="2023-06" db="EMBL/GenBank/DDBJ databases">
        <authorList>
            <consortium name="Lawrence Berkeley National Laboratory"/>
            <person name="Haridas S."/>
            <person name="Hensen N."/>
            <person name="Bonometti L."/>
            <person name="Westerberg I."/>
            <person name="Brannstrom I.O."/>
            <person name="Guillou S."/>
            <person name="Cros-Aarteil S."/>
            <person name="Calhoun S."/>
            <person name="Kuo A."/>
            <person name="Mondo S."/>
            <person name="Pangilinan J."/>
            <person name="Riley R."/>
            <person name="LaButti K."/>
            <person name="Andreopoulos B."/>
            <person name="Lipzen A."/>
            <person name="Chen C."/>
            <person name="Yanf M."/>
            <person name="Daum C."/>
            <person name="Ng V."/>
            <person name="Clum A."/>
            <person name="Steindorff A."/>
            <person name="Ohm R."/>
            <person name="Martin F."/>
            <person name="Silar P."/>
            <person name="Natvig D."/>
            <person name="Lalanne C."/>
            <person name="Gautier V."/>
            <person name="Ament-velasquez S.L."/>
            <person name="Kruys A."/>
            <person name="Hutchinson M.I."/>
            <person name="Powell A.J."/>
            <person name="Barry K."/>
            <person name="Miller A.N."/>
            <person name="Grigoriev I.V."/>
            <person name="Debuchy R."/>
            <person name="Gladieux P."/>
            <person name="Thoren M.H."/>
            <person name="Johannesson H."/>
        </authorList>
    </citation>
    <scope>NUCLEOTIDE SEQUENCE</scope>
    <source>
        <strain evidence="1">CBS 232.78</strain>
    </source>
</reference>
<protein>
    <submittedName>
        <fullName evidence="1">Uncharacterized protein</fullName>
    </submittedName>
</protein>
<comment type="caution">
    <text evidence="1">The sequence shown here is derived from an EMBL/GenBank/DDBJ whole genome shotgun (WGS) entry which is preliminary data.</text>
</comment>
<evidence type="ECO:0000313" key="2">
    <source>
        <dbReference type="Proteomes" id="UP001285441"/>
    </source>
</evidence>
<evidence type="ECO:0000313" key="1">
    <source>
        <dbReference type="EMBL" id="KAK3369811.1"/>
    </source>
</evidence>
<dbReference type="Proteomes" id="UP001285441">
    <property type="component" value="Unassembled WGS sequence"/>
</dbReference>
<dbReference type="EMBL" id="JAULSW010000009">
    <property type="protein sequence ID" value="KAK3369811.1"/>
    <property type="molecule type" value="Genomic_DNA"/>
</dbReference>
<gene>
    <name evidence="1" type="ORF">B0H63DRAFT_564113</name>
</gene>
<keyword evidence="2" id="KW-1185">Reference proteome</keyword>
<organism evidence="1 2">
    <name type="scientific">Podospora didyma</name>
    <dbReference type="NCBI Taxonomy" id="330526"/>
    <lineage>
        <taxon>Eukaryota</taxon>
        <taxon>Fungi</taxon>
        <taxon>Dikarya</taxon>
        <taxon>Ascomycota</taxon>
        <taxon>Pezizomycotina</taxon>
        <taxon>Sordariomycetes</taxon>
        <taxon>Sordariomycetidae</taxon>
        <taxon>Sordariales</taxon>
        <taxon>Podosporaceae</taxon>
        <taxon>Podospora</taxon>
    </lineage>
</organism>
<dbReference type="Gene3D" id="3.90.1200.10">
    <property type="match status" value="1"/>
</dbReference>
<reference evidence="1" key="1">
    <citation type="journal article" date="2023" name="Mol. Phylogenet. Evol.">
        <title>Genome-scale phylogeny and comparative genomics of the fungal order Sordariales.</title>
        <authorList>
            <person name="Hensen N."/>
            <person name="Bonometti L."/>
            <person name="Westerberg I."/>
            <person name="Brannstrom I.O."/>
            <person name="Guillou S."/>
            <person name="Cros-Aarteil S."/>
            <person name="Calhoun S."/>
            <person name="Haridas S."/>
            <person name="Kuo A."/>
            <person name="Mondo S."/>
            <person name="Pangilinan J."/>
            <person name="Riley R."/>
            <person name="LaButti K."/>
            <person name="Andreopoulos B."/>
            <person name="Lipzen A."/>
            <person name="Chen C."/>
            <person name="Yan M."/>
            <person name="Daum C."/>
            <person name="Ng V."/>
            <person name="Clum A."/>
            <person name="Steindorff A."/>
            <person name="Ohm R.A."/>
            <person name="Martin F."/>
            <person name="Silar P."/>
            <person name="Natvig D.O."/>
            <person name="Lalanne C."/>
            <person name="Gautier V."/>
            <person name="Ament-Velasquez S.L."/>
            <person name="Kruys A."/>
            <person name="Hutchinson M.I."/>
            <person name="Powell A.J."/>
            <person name="Barry K."/>
            <person name="Miller A.N."/>
            <person name="Grigoriev I.V."/>
            <person name="Debuchy R."/>
            <person name="Gladieux P."/>
            <person name="Hiltunen Thoren M."/>
            <person name="Johannesson H."/>
        </authorList>
    </citation>
    <scope>NUCLEOTIDE SEQUENCE</scope>
    <source>
        <strain evidence="1">CBS 232.78</strain>
    </source>
</reference>
<accession>A0AAE0K5J8</accession>
<name>A0AAE0K5J8_9PEZI</name>